<accession>R0JNW7</accession>
<keyword evidence="2" id="KW-1185">Reference proteome</keyword>
<dbReference type="EMBL" id="KB743422">
    <property type="protein sequence ID" value="EOA98826.1"/>
    <property type="molecule type" value="Genomic_DNA"/>
</dbReference>
<evidence type="ECO:0000313" key="2">
    <source>
        <dbReference type="Proteomes" id="UP000296049"/>
    </source>
</evidence>
<name>R0JNW7_ANAPL</name>
<gene>
    <name evidence="1" type="ORF">Anapl_16882</name>
</gene>
<evidence type="ECO:0000313" key="1">
    <source>
        <dbReference type="EMBL" id="EOA98826.1"/>
    </source>
</evidence>
<protein>
    <submittedName>
        <fullName evidence="1">Uncharacterized protein</fullName>
    </submittedName>
</protein>
<proteinExistence type="predicted"/>
<organism evidence="1 2">
    <name type="scientific">Anas platyrhynchos</name>
    <name type="common">Mallard</name>
    <name type="synonym">Anas boschas</name>
    <dbReference type="NCBI Taxonomy" id="8839"/>
    <lineage>
        <taxon>Eukaryota</taxon>
        <taxon>Metazoa</taxon>
        <taxon>Chordata</taxon>
        <taxon>Craniata</taxon>
        <taxon>Vertebrata</taxon>
        <taxon>Euteleostomi</taxon>
        <taxon>Archelosauria</taxon>
        <taxon>Archosauria</taxon>
        <taxon>Dinosauria</taxon>
        <taxon>Saurischia</taxon>
        <taxon>Theropoda</taxon>
        <taxon>Coelurosauria</taxon>
        <taxon>Aves</taxon>
        <taxon>Neognathae</taxon>
        <taxon>Galloanserae</taxon>
        <taxon>Anseriformes</taxon>
        <taxon>Anatidae</taxon>
        <taxon>Anatinae</taxon>
        <taxon>Anas</taxon>
    </lineage>
</organism>
<reference evidence="2" key="1">
    <citation type="journal article" date="2013" name="Nat. Genet.">
        <title>The duck genome and transcriptome provide insight into an avian influenza virus reservoir species.</title>
        <authorList>
            <person name="Huang Y."/>
            <person name="Li Y."/>
            <person name="Burt D.W."/>
            <person name="Chen H."/>
            <person name="Zhang Y."/>
            <person name="Qian W."/>
            <person name="Kim H."/>
            <person name="Gan S."/>
            <person name="Zhao Y."/>
            <person name="Li J."/>
            <person name="Yi K."/>
            <person name="Feng H."/>
            <person name="Zhu P."/>
            <person name="Li B."/>
            <person name="Liu Q."/>
            <person name="Fairley S."/>
            <person name="Magor K.E."/>
            <person name="Du Z."/>
            <person name="Hu X."/>
            <person name="Goodman L."/>
            <person name="Tafer H."/>
            <person name="Vignal A."/>
            <person name="Lee T."/>
            <person name="Kim K.W."/>
            <person name="Sheng Z."/>
            <person name="An Y."/>
            <person name="Searle S."/>
            <person name="Herrero J."/>
            <person name="Groenen M.A."/>
            <person name="Crooijmans R.P."/>
            <person name="Faraut T."/>
            <person name="Cai Q."/>
            <person name="Webster R.G."/>
            <person name="Aldridge J.R."/>
            <person name="Warren W.C."/>
            <person name="Bartschat S."/>
            <person name="Kehr S."/>
            <person name="Marz M."/>
            <person name="Stadler P.F."/>
            <person name="Smith J."/>
            <person name="Kraus R.H."/>
            <person name="Zhao Y."/>
            <person name="Ren L."/>
            <person name="Fei J."/>
            <person name="Morisson M."/>
            <person name="Kaiser P."/>
            <person name="Griffin D.K."/>
            <person name="Rao M."/>
            <person name="Pitel F."/>
            <person name="Wang J."/>
            <person name="Li N."/>
        </authorList>
    </citation>
    <scope>NUCLEOTIDE SEQUENCE [LARGE SCALE GENOMIC DNA]</scope>
</reference>
<dbReference type="Proteomes" id="UP000296049">
    <property type="component" value="Unassembled WGS sequence"/>
</dbReference>
<dbReference type="AlphaFoldDB" id="R0JNW7"/>
<sequence length="257" mass="29348">MSRSFTVTEYHINQHNVIPGNYFGGYWTAEEERLNADRVWQERDEKEKNPPPMLFAFEFENIILEKKLEQAHPDLLKPLLPVWLSALITPDTLEVSVFKKDEKEKQGGTVKRNGLYILGNILRCPLPKSTLSSASSWLTGCLWTPSRAAVQRKAIIRPWPAPQLWLQGWPKRTLYDHTSALDVTANINKEQKQRKETLILKVIWRIFIQLNQAEKTVRSAADSFFLLNLLQAAADCSGLACWDHTGGFPDLNNGSPH</sequence>